<dbReference type="Proteomes" id="UP001497392">
    <property type="component" value="Unassembled WGS sequence"/>
</dbReference>
<comment type="caution">
    <text evidence="2">The sequence shown here is derived from an EMBL/GenBank/DDBJ whole genome shotgun (WGS) entry which is preliminary data.</text>
</comment>
<sequence>MEKSIARRWTKRNADLLVPYAVMVCLATMVFQGAAQFPPLTPQQIQANENLQDASDKFSLHADLPFLSQSHHRIWYIWLVISFVCAAFVCSMGVVIAGLVKWRRRRGQLKRLREEGKLPKGGLEAGKLHGLTPEDLKGQPLKIFKPSDEDLKRLEKLDIPEEELFAEKSRRTAKHEKPLHTLQALHRMKSF</sequence>
<proteinExistence type="predicted"/>
<accession>A0ABP1G8Z7</accession>
<evidence type="ECO:0000313" key="2">
    <source>
        <dbReference type="EMBL" id="CAL5228664.1"/>
    </source>
</evidence>
<evidence type="ECO:0000313" key="3">
    <source>
        <dbReference type="Proteomes" id="UP001497392"/>
    </source>
</evidence>
<keyword evidence="1" id="KW-0812">Transmembrane</keyword>
<keyword evidence="1" id="KW-1133">Transmembrane helix</keyword>
<feature type="transmembrane region" description="Helical" evidence="1">
    <location>
        <begin position="75"/>
        <end position="100"/>
    </location>
</feature>
<protein>
    <submittedName>
        <fullName evidence="2">G11836 protein</fullName>
    </submittedName>
</protein>
<feature type="transmembrane region" description="Helical" evidence="1">
    <location>
        <begin position="16"/>
        <end position="35"/>
    </location>
</feature>
<dbReference type="EMBL" id="CAXHTA020000019">
    <property type="protein sequence ID" value="CAL5228664.1"/>
    <property type="molecule type" value="Genomic_DNA"/>
</dbReference>
<evidence type="ECO:0000256" key="1">
    <source>
        <dbReference type="SAM" id="Phobius"/>
    </source>
</evidence>
<keyword evidence="1" id="KW-0472">Membrane</keyword>
<reference evidence="2 3" key="1">
    <citation type="submission" date="2024-06" db="EMBL/GenBank/DDBJ databases">
        <authorList>
            <person name="Kraege A."/>
            <person name="Thomma B."/>
        </authorList>
    </citation>
    <scope>NUCLEOTIDE SEQUENCE [LARGE SCALE GENOMIC DNA]</scope>
</reference>
<gene>
    <name evidence="2" type="primary">g11836</name>
    <name evidence="2" type="ORF">VP750_LOCUS10570</name>
</gene>
<name>A0ABP1G8Z7_9CHLO</name>
<organism evidence="2 3">
    <name type="scientific">Coccomyxa viridis</name>
    <dbReference type="NCBI Taxonomy" id="1274662"/>
    <lineage>
        <taxon>Eukaryota</taxon>
        <taxon>Viridiplantae</taxon>
        <taxon>Chlorophyta</taxon>
        <taxon>core chlorophytes</taxon>
        <taxon>Trebouxiophyceae</taxon>
        <taxon>Trebouxiophyceae incertae sedis</taxon>
        <taxon>Coccomyxaceae</taxon>
        <taxon>Coccomyxa</taxon>
    </lineage>
</organism>
<keyword evidence="3" id="KW-1185">Reference proteome</keyword>